<dbReference type="CDD" id="cd00331">
    <property type="entry name" value="IGPS"/>
    <property type="match status" value="1"/>
</dbReference>
<accession>A0A1M6R634</accession>
<keyword evidence="12" id="KW-1185">Reference proteome</keyword>
<name>A0A1M6R634_9FIRM</name>
<keyword evidence="7 9" id="KW-0057">Aromatic amino acid biosynthesis</keyword>
<evidence type="ECO:0000256" key="8">
    <source>
        <dbReference type="ARBA" id="ARBA00023239"/>
    </source>
</evidence>
<evidence type="ECO:0000256" key="5">
    <source>
        <dbReference type="ARBA" id="ARBA00022793"/>
    </source>
</evidence>
<evidence type="ECO:0000259" key="10">
    <source>
        <dbReference type="Pfam" id="PF00218"/>
    </source>
</evidence>
<dbReference type="UniPathway" id="UPA00035">
    <property type="reaction ID" value="UER00043"/>
</dbReference>
<dbReference type="RefSeq" id="WP_072912117.1">
    <property type="nucleotide sequence ID" value="NZ_FRAR01000010.1"/>
</dbReference>
<dbReference type="InterPro" id="IPR045186">
    <property type="entry name" value="Indole-3-glycerol_P_synth"/>
</dbReference>
<dbReference type="GO" id="GO:0004640">
    <property type="term" value="F:phosphoribosylanthranilate isomerase activity"/>
    <property type="evidence" value="ECO:0007669"/>
    <property type="project" value="TreeGrafter"/>
</dbReference>
<keyword evidence="5 9" id="KW-0210">Decarboxylase</keyword>
<dbReference type="NCBIfam" id="NF001377">
    <property type="entry name" value="PRK00278.2-4"/>
    <property type="match status" value="1"/>
</dbReference>
<comment type="pathway">
    <text evidence="2 9">Amino-acid biosynthesis; L-tryptophan biosynthesis; L-tryptophan from chorismate: step 4/5.</text>
</comment>
<evidence type="ECO:0000256" key="4">
    <source>
        <dbReference type="ARBA" id="ARBA00022605"/>
    </source>
</evidence>
<dbReference type="GO" id="GO:0000162">
    <property type="term" value="P:L-tryptophan biosynthetic process"/>
    <property type="evidence" value="ECO:0007669"/>
    <property type="project" value="UniProtKB-UniRule"/>
</dbReference>
<evidence type="ECO:0000256" key="1">
    <source>
        <dbReference type="ARBA" id="ARBA00001633"/>
    </source>
</evidence>
<dbReference type="STRING" id="1121421.SAMN02745123_01313"/>
<comment type="similarity">
    <text evidence="3 9">Belongs to the TrpC family.</text>
</comment>
<dbReference type="GO" id="GO:0004425">
    <property type="term" value="F:indole-3-glycerol-phosphate synthase activity"/>
    <property type="evidence" value="ECO:0007669"/>
    <property type="project" value="UniProtKB-UniRule"/>
</dbReference>
<feature type="domain" description="Indole-3-glycerol phosphate synthase" evidence="10">
    <location>
        <begin position="3"/>
        <end position="256"/>
    </location>
</feature>
<evidence type="ECO:0000256" key="7">
    <source>
        <dbReference type="ARBA" id="ARBA00023141"/>
    </source>
</evidence>
<proteinExistence type="inferred from homology"/>
<evidence type="ECO:0000313" key="12">
    <source>
        <dbReference type="Proteomes" id="UP000183997"/>
    </source>
</evidence>
<dbReference type="PANTHER" id="PTHR22854:SF2">
    <property type="entry name" value="INDOLE-3-GLYCEROL-PHOSPHATE SYNTHASE"/>
    <property type="match status" value="1"/>
</dbReference>
<dbReference type="FunFam" id="3.20.20.70:FF:000024">
    <property type="entry name" value="Indole-3-glycerol phosphate synthase"/>
    <property type="match status" value="1"/>
</dbReference>
<keyword evidence="4 9" id="KW-0028">Amino-acid biosynthesis</keyword>
<dbReference type="PANTHER" id="PTHR22854">
    <property type="entry name" value="TRYPTOPHAN BIOSYNTHESIS PROTEIN"/>
    <property type="match status" value="1"/>
</dbReference>
<dbReference type="EC" id="4.1.1.48" evidence="9"/>
<dbReference type="AlphaFoldDB" id="A0A1M6R634"/>
<dbReference type="Gene3D" id="3.20.20.70">
    <property type="entry name" value="Aldolase class I"/>
    <property type="match status" value="1"/>
</dbReference>
<evidence type="ECO:0000256" key="6">
    <source>
        <dbReference type="ARBA" id="ARBA00022822"/>
    </source>
</evidence>
<dbReference type="EMBL" id="FRAR01000010">
    <property type="protein sequence ID" value="SHK27808.1"/>
    <property type="molecule type" value="Genomic_DNA"/>
</dbReference>
<organism evidence="11 12">
    <name type="scientific">Desulforamulus aeronauticus DSM 10349</name>
    <dbReference type="NCBI Taxonomy" id="1121421"/>
    <lineage>
        <taxon>Bacteria</taxon>
        <taxon>Bacillati</taxon>
        <taxon>Bacillota</taxon>
        <taxon>Clostridia</taxon>
        <taxon>Eubacteriales</taxon>
        <taxon>Peptococcaceae</taxon>
        <taxon>Desulforamulus</taxon>
    </lineage>
</organism>
<keyword evidence="8 9" id="KW-0456">Lyase</keyword>
<dbReference type="InterPro" id="IPR013798">
    <property type="entry name" value="Indole-3-glycerol_P_synth_dom"/>
</dbReference>
<reference evidence="12" key="1">
    <citation type="submission" date="2016-11" db="EMBL/GenBank/DDBJ databases">
        <authorList>
            <person name="Varghese N."/>
            <person name="Submissions S."/>
        </authorList>
    </citation>
    <scope>NUCLEOTIDE SEQUENCE [LARGE SCALE GENOMIC DNA]</scope>
    <source>
        <strain evidence="12">DSM 10349</strain>
    </source>
</reference>
<dbReference type="Proteomes" id="UP000183997">
    <property type="component" value="Unassembled WGS sequence"/>
</dbReference>
<evidence type="ECO:0000313" key="11">
    <source>
        <dbReference type="EMBL" id="SHK27808.1"/>
    </source>
</evidence>
<keyword evidence="6 9" id="KW-0822">Tryptophan biosynthesis</keyword>
<dbReference type="HAMAP" id="MF_00134_B">
    <property type="entry name" value="IGPS_B"/>
    <property type="match status" value="1"/>
</dbReference>
<dbReference type="Pfam" id="PF00218">
    <property type="entry name" value="IGPS"/>
    <property type="match status" value="1"/>
</dbReference>
<evidence type="ECO:0000256" key="2">
    <source>
        <dbReference type="ARBA" id="ARBA00004696"/>
    </source>
</evidence>
<dbReference type="InterPro" id="IPR013785">
    <property type="entry name" value="Aldolase_TIM"/>
</dbReference>
<protein>
    <recommendedName>
        <fullName evidence="9">Indole-3-glycerol phosphate synthase</fullName>
        <shortName evidence="9">IGPS</shortName>
        <ecNumber evidence="9">4.1.1.48</ecNumber>
    </recommendedName>
</protein>
<dbReference type="InterPro" id="IPR011060">
    <property type="entry name" value="RibuloseP-bd_barrel"/>
</dbReference>
<dbReference type="SUPFAM" id="SSF51366">
    <property type="entry name" value="Ribulose-phoshate binding barrel"/>
    <property type="match status" value="1"/>
</dbReference>
<gene>
    <name evidence="9" type="primary">trpC</name>
    <name evidence="11" type="ORF">SAMN02745123_01313</name>
</gene>
<comment type="catalytic activity">
    <reaction evidence="1 9">
        <text>1-(2-carboxyphenylamino)-1-deoxy-D-ribulose 5-phosphate + H(+) = (1S,2R)-1-C-(indol-3-yl)glycerol 3-phosphate + CO2 + H2O</text>
        <dbReference type="Rhea" id="RHEA:23476"/>
        <dbReference type="ChEBI" id="CHEBI:15377"/>
        <dbReference type="ChEBI" id="CHEBI:15378"/>
        <dbReference type="ChEBI" id="CHEBI:16526"/>
        <dbReference type="ChEBI" id="CHEBI:58613"/>
        <dbReference type="ChEBI" id="CHEBI:58866"/>
        <dbReference type="EC" id="4.1.1.48"/>
    </reaction>
</comment>
<sequence>MILEQIVAAKKQEIRKLLSQLNRSQMEKEISALPPARNFQQALSDGNNVKLIAEIKHRSPTKGVLCKNFNHRRLAVIYRDHGAAAVSVLTDSPFFGGHLNYLPEVRQTIELPLLRKDFILDPLQVYQSRLFGADAILLIAALLKEEELSYLTNLARDCGLQTLVEVHTADELQWVLDLGINMIGINNRDLQSFQTDLAVTARLMELIKRPDITVVSESGIHSSQQMRFLQEQGVNAALVGEALVSSEDIPAKVRELVKGGGTVDGSVCTH</sequence>
<evidence type="ECO:0000256" key="9">
    <source>
        <dbReference type="HAMAP-Rule" id="MF_00134"/>
    </source>
</evidence>
<dbReference type="OrthoDB" id="9804217at2"/>
<evidence type="ECO:0000256" key="3">
    <source>
        <dbReference type="ARBA" id="ARBA00008737"/>
    </source>
</evidence>